<feature type="region of interest" description="Disordered" evidence="1">
    <location>
        <begin position="49"/>
        <end position="129"/>
    </location>
</feature>
<feature type="compositionally biased region" description="Polar residues" evidence="1">
    <location>
        <begin position="617"/>
        <end position="629"/>
    </location>
</feature>
<feature type="compositionally biased region" description="Polar residues" evidence="1">
    <location>
        <begin position="113"/>
        <end position="125"/>
    </location>
</feature>
<feature type="compositionally biased region" description="Low complexity" evidence="1">
    <location>
        <begin position="523"/>
        <end position="538"/>
    </location>
</feature>
<protein>
    <submittedName>
        <fullName evidence="2">Uncharacterized protein</fullName>
    </submittedName>
</protein>
<sequence length="629" mass="67298">MEVVLDESIATANTAAGKLYGNSRHPNPHNLGSNRSNLSMMMAMNVSTNDSNLSVETNPPSSSSDHNNSNMNIFFESSSSGLRDSRHDSPKEDETPQEQDDDDAMMASEGPNLHNSNITTNSNSRFVLPPPPIRSSLASSSVIHSGVPASSTGGFARSRVVTGDNSFNSNGSGNTATNARIGSAFVMEEKVSLAPRFGSTPPENVEGGAGSNRQGPQELDINSEHLFSISGSMSSEFLEHQHHNPDHQREYAASPERRVALGMKSPTSTTARDFLREVRCPSLPSTHDSSQVERSARANNPSVPFFGTPPLHHHLNDNNGQRPPFHLQPRFIAAPSSSFSHPPPSSSSPPPHLSASHKNSSHPTTLMREHQPAHASASSPSSTSYAIPGVGSFCDSSYNGGREKAVISRCFAWSQDSQDERRITKRARMINVPENSHGQDHVPHAAPGSSPLSTGTTGSVLSPASALGIVRNACRNIHREDGDDHHHVDEHKSELEQGVSAAALSSTCSTNASTNGNNPHGESNPNSSSRAAIAARSESPTRVHWEEKVENSIDLMSRAVPPQVLFGSSIPSDNTNGHGHSTINSNDDVAMGDDEDQQQQQEPMIDHTNSLPPPITVANSASHYSFESL</sequence>
<dbReference type="AlphaFoldDB" id="A0A7S4EGT1"/>
<feature type="compositionally biased region" description="Polar residues" evidence="1">
    <location>
        <begin position="503"/>
        <end position="521"/>
    </location>
</feature>
<feature type="compositionally biased region" description="Low complexity" evidence="1">
    <location>
        <begin position="373"/>
        <end position="384"/>
    </location>
</feature>
<name>A0A7S4EGT1_9STRA</name>
<evidence type="ECO:0000313" key="2">
    <source>
        <dbReference type="EMBL" id="CAE0711813.1"/>
    </source>
</evidence>
<gene>
    <name evidence="2" type="ORF">PAUS00366_LOCUS4565</name>
</gene>
<feature type="compositionally biased region" description="Pro residues" evidence="1">
    <location>
        <begin position="341"/>
        <end position="352"/>
    </location>
</feature>
<feature type="region of interest" description="Disordered" evidence="1">
    <location>
        <begin position="566"/>
        <end position="629"/>
    </location>
</feature>
<feature type="compositionally biased region" description="Low complexity" evidence="1">
    <location>
        <begin position="447"/>
        <end position="460"/>
    </location>
</feature>
<feature type="compositionally biased region" description="Low complexity" evidence="1">
    <location>
        <begin position="58"/>
        <end position="72"/>
    </location>
</feature>
<reference evidence="2" key="1">
    <citation type="submission" date="2021-01" db="EMBL/GenBank/DDBJ databases">
        <authorList>
            <person name="Corre E."/>
            <person name="Pelletier E."/>
            <person name="Niang G."/>
            <person name="Scheremetjew M."/>
            <person name="Finn R."/>
            <person name="Kale V."/>
            <person name="Holt S."/>
            <person name="Cochrane G."/>
            <person name="Meng A."/>
            <person name="Brown T."/>
            <person name="Cohen L."/>
        </authorList>
    </citation>
    <scope>NUCLEOTIDE SEQUENCE</scope>
    <source>
        <strain evidence="2">10249 10 AB</strain>
    </source>
</reference>
<accession>A0A7S4EGT1</accession>
<proteinExistence type="predicted"/>
<feature type="region of interest" description="Disordered" evidence="1">
    <location>
        <begin position="434"/>
        <end position="460"/>
    </location>
</feature>
<feature type="region of interest" description="Disordered" evidence="1">
    <location>
        <begin position="196"/>
        <end position="217"/>
    </location>
</feature>
<feature type="compositionally biased region" description="Basic and acidic residues" evidence="1">
    <location>
        <begin position="83"/>
        <end position="94"/>
    </location>
</feature>
<dbReference type="EMBL" id="HBIX01005735">
    <property type="protein sequence ID" value="CAE0711813.1"/>
    <property type="molecule type" value="Transcribed_RNA"/>
</dbReference>
<feature type="compositionally biased region" description="Basic and acidic residues" evidence="1">
    <location>
        <begin position="480"/>
        <end position="495"/>
    </location>
</feature>
<feature type="compositionally biased region" description="Basic and acidic residues" evidence="1">
    <location>
        <begin position="238"/>
        <end position="259"/>
    </location>
</feature>
<feature type="compositionally biased region" description="Polar residues" evidence="1">
    <location>
        <begin position="569"/>
        <end position="587"/>
    </location>
</feature>
<feature type="compositionally biased region" description="Acidic residues" evidence="1">
    <location>
        <begin position="95"/>
        <end position="104"/>
    </location>
</feature>
<evidence type="ECO:0000256" key="1">
    <source>
        <dbReference type="SAM" id="MobiDB-lite"/>
    </source>
</evidence>
<feature type="region of interest" description="Disordered" evidence="1">
    <location>
        <begin position="238"/>
        <end position="384"/>
    </location>
</feature>
<feature type="region of interest" description="Disordered" evidence="1">
    <location>
        <begin position="480"/>
        <end position="545"/>
    </location>
</feature>
<organism evidence="2">
    <name type="scientific">Pseudo-nitzschia australis</name>
    <dbReference type="NCBI Taxonomy" id="44445"/>
    <lineage>
        <taxon>Eukaryota</taxon>
        <taxon>Sar</taxon>
        <taxon>Stramenopiles</taxon>
        <taxon>Ochrophyta</taxon>
        <taxon>Bacillariophyta</taxon>
        <taxon>Bacillariophyceae</taxon>
        <taxon>Bacillariophycidae</taxon>
        <taxon>Bacillariales</taxon>
        <taxon>Bacillariaceae</taxon>
        <taxon>Pseudo-nitzschia</taxon>
    </lineage>
</organism>